<dbReference type="Proteomes" id="UP001420932">
    <property type="component" value="Unassembled WGS sequence"/>
</dbReference>
<name>A0AAP0PEM4_9MAGN</name>
<accession>A0AAP0PEM4</accession>
<organism evidence="1 2">
    <name type="scientific">Stephania yunnanensis</name>
    <dbReference type="NCBI Taxonomy" id="152371"/>
    <lineage>
        <taxon>Eukaryota</taxon>
        <taxon>Viridiplantae</taxon>
        <taxon>Streptophyta</taxon>
        <taxon>Embryophyta</taxon>
        <taxon>Tracheophyta</taxon>
        <taxon>Spermatophyta</taxon>
        <taxon>Magnoliopsida</taxon>
        <taxon>Ranunculales</taxon>
        <taxon>Menispermaceae</taxon>
        <taxon>Menispermoideae</taxon>
        <taxon>Cissampelideae</taxon>
        <taxon>Stephania</taxon>
    </lineage>
</organism>
<evidence type="ECO:0008006" key="3">
    <source>
        <dbReference type="Google" id="ProtNLM"/>
    </source>
</evidence>
<gene>
    <name evidence="1" type="ORF">Syun_011743</name>
</gene>
<evidence type="ECO:0000313" key="2">
    <source>
        <dbReference type="Proteomes" id="UP001420932"/>
    </source>
</evidence>
<dbReference type="AlphaFoldDB" id="A0AAP0PEM4"/>
<protein>
    <recommendedName>
        <fullName evidence="3">Retrotransposon Copia-like N-terminal domain-containing protein</fullName>
    </recommendedName>
</protein>
<evidence type="ECO:0000313" key="1">
    <source>
        <dbReference type="EMBL" id="KAK9142343.1"/>
    </source>
</evidence>
<sequence>MEKSGVSQPISMILDGSNYTLWSQLIKSFRIGRKLCRIVTKENPKSEKDTT</sequence>
<keyword evidence="2" id="KW-1185">Reference proteome</keyword>
<proteinExistence type="predicted"/>
<dbReference type="EMBL" id="JBBNAF010000005">
    <property type="protein sequence ID" value="KAK9142343.1"/>
    <property type="molecule type" value="Genomic_DNA"/>
</dbReference>
<reference evidence="1 2" key="1">
    <citation type="submission" date="2024-01" db="EMBL/GenBank/DDBJ databases">
        <title>Genome assemblies of Stephania.</title>
        <authorList>
            <person name="Yang L."/>
        </authorList>
    </citation>
    <scope>NUCLEOTIDE SEQUENCE [LARGE SCALE GENOMIC DNA]</scope>
    <source>
        <strain evidence="1">YNDBR</strain>
        <tissue evidence="1">Leaf</tissue>
    </source>
</reference>
<comment type="caution">
    <text evidence="1">The sequence shown here is derived from an EMBL/GenBank/DDBJ whole genome shotgun (WGS) entry which is preliminary data.</text>
</comment>